<keyword evidence="7 9" id="KW-0472">Membrane</keyword>
<evidence type="ECO:0000256" key="3">
    <source>
        <dbReference type="ARBA" id="ARBA00022448"/>
    </source>
</evidence>
<feature type="transmembrane region" description="Helical" evidence="9">
    <location>
        <begin position="165"/>
        <end position="187"/>
    </location>
</feature>
<keyword evidence="4" id="KW-1003">Cell membrane</keyword>
<dbReference type="PROSITE" id="PS50850">
    <property type="entry name" value="MFS"/>
    <property type="match status" value="1"/>
</dbReference>
<feature type="transmembrane region" description="Helical" evidence="9">
    <location>
        <begin position="392"/>
        <end position="413"/>
    </location>
</feature>
<dbReference type="PANTHER" id="PTHR43271">
    <property type="entry name" value="BLL2771 PROTEIN"/>
    <property type="match status" value="1"/>
</dbReference>
<proteinExistence type="inferred from homology"/>
<feature type="transmembrane region" description="Helical" evidence="9">
    <location>
        <begin position="72"/>
        <end position="95"/>
    </location>
</feature>
<feature type="transmembrane region" description="Helical" evidence="9">
    <location>
        <begin position="333"/>
        <end position="356"/>
    </location>
</feature>
<evidence type="ECO:0000313" key="11">
    <source>
        <dbReference type="EMBL" id="MBM7478613.1"/>
    </source>
</evidence>
<accession>A0ABS2LDW4</accession>
<keyword evidence="6 9" id="KW-1133">Transmembrane helix</keyword>
<dbReference type="Gene3D" id="1.20.1250.20">
    <property type="entry name" value="MFS general substrate transporter like domains"/>
    <property type="match status" value="2"/>
</dbReference>
<evidence type="ECO:0000256" key="2">
    <source>
        <dbReference type="ARBA" id="ARBA00008335"/>
    </source>
</evidence>
<feature type="transmembrane region" description="Helical" evidence="9">
    <location>
        <begin position="42"/>
        <end position="60"/>
    </location>
</feature>
<feature type="transmembrane region" description="Helical" evidence="9">
    <location>
        <begin position="193"/>
        <end position="215"/>
    </location>
</feature>
<evidence type="ECO:0000256" key="9">
    <source>
        <dbReference type="SAM" id="Phobius"/>
    </source>
</evidence>
<evidence type="ECO:0000313" key="12">
    <source>
        <dbReference type="Proteomes" id="UP000698059"/>
    </source>
</evidence>
<feature type="transmembrane region" description="Helical" evidence="9">
    <location>
        <begin position="132"/>
        <end position="153"/>
    </location>
</feature>
<reference evidence="11 12" key="1">
    <citation type="submission" date="2021-01" db="EMBL/GenBank/DDBJ databases">
        <title>Sequencing the genomes of 1000 actinobacteria strains.</title>
        <authorList>
            <person name="Klenk H.-P."/>
        </authorList>
    </citation>
    <scope>NUCLEOTIDE SEQUENCE [LARGE SCALE GENOMIC DNA]</scope>
    <source>
        <strain evidence="11 12">DSM 46000</strain>
    </source>
</reference>
<comment type="subcellular location">
    <subcellularLocation>
        <location evidence="1">Cell membrane</location>
        <topology evidence="1">Multi-pass membrane protein</topology>
    </subcellularLocation>
</comment>
<dbReference type="EMBL" id="JAFBBO010000001">
    <property type="protein sequence ID" value="MBM7478613.1"/>
    <property type="molecule type" value="Genomic_DNA"/>
</dbReference>
<dbReference type="CDD" id="cd17324">
    <property type="entry name" value="MFS_NepI_like"/>
    <property type="match status" value="1"/>
</dbReference>
<feature type="transmembrane region" description="Helical" evidence="9">
    <location>
        <begin position="107"/>
        <end position="126"/>
    </location>
</feature>
<sequence length="444" mass="45601">MVSSVEPMPTALAPATTRALVVPPPAPWTGHRRSSQGYRRTVVALVCAGLATFAQLYSPQGILPMISADLRIAAPTASLTVSAATLGLALAVLPWSVVADRIGRVRAIRIALVAATTIGLLTPFAPTTELLVAGRFLGGAALGGVPALAITLLHEEIHSAHTAVVAGMFVGGVSIGGLAGRVLAAGVAELAGWRVGLAVVSGLCVLTTAAFVALAPRARGFVPDRDGLKHVGSLVLTNLRDRGLLVLYANGALVIGGFVTIYNYLGFRLEAPPYLLSPAVTSLVFFAYLGGTVSSRLAGSLTVRWGRRRVLAVAGATMSAGALLTLAPQVPLILLGLVILTASFFGAHAVASGWVGHRAVVGRSQATSLYNAFYYAASSLLGWLGGVTWVHAGWPGVAVFVALVTLTAPLLTLGSRSLRTPVSGTTRRASRPRPRPTPAGATSS</sequence>
<keyword evidence="12" id="KW-1185">Reference proteome</keyword>
<evidence type="ECO:0000256" key="7">
    <source>
        <dbReference type="ARBA" id="ARBA00023136"/>
    </source>
</evidence>
<evidence type="ECO:0000259" key="10">
    <source>
        <dbReference type="PROSITE" id="PS50850"/>
    </source>
</evidence>
<organism evidence="11 12">
    <name type="scientific">Oerskovia jenensis</name>
    <dbReference type="NCBI Taxonomy" id="162169"/>
    <lineage>
        <taxon>Bacteria</taxon>
        <taxon>Bacillati</taxon>
        <taxon>Actinomycetota</taxon>
        <taxon>Actinomycetes</taxon>
        <taxon>Micrococcales</taxon>
        <taxon>Cellulomonadaceae</taxon>
        <taxon>Oerskovia</taxon>
    </lineage>
</organism>
<feature type="transmembrane region" description="Helical" evidence="9">
    <location>
        <begin position="368"/>
        <end position="386"/>
    </location>
</feature>
<keyword evidence="5 9" id="KW-0812">Transmembrane</keyword>
<name>A0ABS2LDW4_9CELL</name>
<dbReference type="Pfam" id="PF07690">
    <property type="entry name" value="MFS_1"/>
    <property type="match status" value="1"/>
</dbReference>
<comment type="caution">
    <text evidence="11">The sequence shown here is derived from an EMBL/GenBank/DDBJ whole genome shotgun (WGS) entry which is preliminary data.</text>
</comment>
<feature type="transmembrane region" description="Helical" evidence="9">
    <location>
        <begin position="310"/>
        <end position="327"/>
    </location>
</feature>
<dbReference type="InterPro" id="IPR011701">
    <property type="entry name" value="MFS"/>
</dbReference>
<gene>
    <name evidence="11" type="ORF">JOD49_001533</name>
</gene>
<feature type="domain" description="Major facilitator superfamily (MFS) profile" evidence="10">
    <location>
        <begin position="41"/>
        <end position="420"/>
    </location>
</feature>
<feature type="region of interest" description="Disordered" evidence="8">
    <location>
        <begin position="421"/>
        <end position="444"/>
    </location>
</feature>
<evidence type="ECO:0000256" key="4">
    <source>
        <dbReference type="ARBA" id="ARBA00022475"/>
    </source>
</evidence>
<dbReference type="InterPro" id="IPR036259">
    <property type="entry name" value="MFS_trans_sf"/>
</dbReference>
<evidence type="ECO:0000256" key="6">
    <source>
        <dbReference type="ARBA" id="ARBA00022989"/>
    </source>
</evidence>
<evidence type="ECO:0000256" key="5">
    <source>
        <dbReference type="ARBA" id="ARBA00022692"/>
    </source>
</evidence>
<evidence type="ECO:0000256" key="8">
    <source>
        <dbReference type="SAM" id="MobiDB-lite"/>
    </source>
</evidence>
<feature type="transmembrane region" description="Helical" evidence="9">
    <location>
        <begin position="245"/>
        <end position="265"/>
    </location>
</feature>
<dbReference type="Proteomes" id="UP000698059">
    <property type="component" value="Unassembled WGS sequence"/>
</dbReference>
<keyword evidence="3" id="KW-0813">Transport</keyword>
<feature type="transmembrane region" description="Helical" evidence="9">
    <location>
        <begin position="271"/>
        <end position="289"/>
    </location>
</feature>
<dbReference type="PANTHER" id="PTHR43271:SF1">
    <property type="entry name" value="INNER MEMBRANE TRANSPORT PROTEIN YNFM"/>
    <property type="match status" value="1"/>
</dbReference>
<dbReference type="InterPro" id="IPR020846">
    <property type="entry name" value="MFS_dom"/>
</dbReference>
<comment type="similarity">
    <text evidence="2">Belongs to the major facilitator superfamily.</text>
</comment>
<protein>
    <submittedName>
        <fullName evidence="11">MFS family arabinose efflux permease</fullName>
    </submittedName>
</protein>
<dbReference type="RefSeq" id="WP_239525164.1">
    <property type="nucleotide sequence ID" value="NZ_BAAAVF010000008.1"/>
</dbReference>
<evidence type="ECO:0000256" key="1">
    <source>
        <dbReference type="ARBA" id="ARBA00004651"/>
    </source>
</evidence>
<dbReference type="SUPFAM" id="SSF103473">
    <property type="entry name" value="MFS general substrate transporter"/>
    <property type="match status" value="1"/>
</dbReference>